<dbReference type="AlphaFoldDB" id="A0A2I0VD10"/>
<dbReference type="Gene3D" id="3.80.10.10">
    <property type="entry name" value="Ribonuclease Inhibitor"/>
    <property type="match status" value="1"/>
</dbReference>
<name>A0A2I0VD10_9ASPA</name>
<reference evidence="2 3" key="1">
    <citation type="journal article" date="2016" name="Sci. Rep.">
        <title>The Dendrobium catenatum Lindl. genome sequence provides insights into polysaccharide synthase, floral development and adaptive evolution.</title>
        <authorList>
            <person name="Zhang G.Q."/>
            <person name="Xu Q."/>
            <person name="Bian C."/>
            <person name="Tsai W.C."/>
            <person name="Yeh C.M."/>
            <person name="Liu K.W."/>
            <person name="Yoshida K."/>
            <person name="Zhang L.S."/>
            <person name="Chang S.B."/>
            <person name="Chen F."/>
            <person name="Shi Y."/>
            <person name="Su Y.Y."/>
            <person name="Zhang Y.Q."/>
            <person name="Chen L.J."/>
            <person name="Yin Y."/>
            <person name="Lin M."/>
            <person name="Huang H."/>
            <person name="Deng H."/>
            <person name="Wang Z.W."/>
            <person name="Zhu S.L."/>
            <person name="Zhao X."/>
            <person name="Deng C."/>
            <person name="Niu S.C."/>
            <person name="Huang J."/>
            <person name="Wang M."/>
            <person name="Liu G.H."/>
            <person name="Yang H.J."/>
            <person name="Xiao X.J."/>
            <person name="Hsiao Y.Y."/>
            <person name="Wu W.L."/>
            <person name="Chen Y.Y."/>
            <person name="Mitsuda N."/>
            <person name="Ohme-Takagi M."/>
            <person name="Luo Y.B."/>
            <person name="Van de Peer Y."/>
            <person name="Liu Z.J."/>
        </authorList>
    </citation>
    <scope>NUCLEOTIDE SEQUENCE [LARGE SCALE GENOMIC DNA]</scope>
    <source>
        <tissue evidence="2">The whole plant</tissue>
    </source>
</reference>
<accession>A0A2I0VD10</accession>
<reference evidence="2 3" key="2">
    <citation type="journal article" date="2017" name="Nature">
        <title>The Apostasia genome and the evolution of orchids.</title>
        <authorList>
            <person name="Zhang G.Q."/>
            <person name="Liu K.W."/>
            <person name="Li Z."/>
            <person name="Lohaus R."/>
            <person name="Hsiao Y.Y."/>
            <person name="Niu S.C."/>
            <person name="Wang J.Y."/>
            <person name="Lin Y.C."/>
            <person name="Xu Q."/>
            <person name="Chen L.J."/>
            <person name="Yoshida K."/>
            <person name="Fujiwara S."/>
            <person name="Wang Z.W."/>
            <person name="Zhang Y.Q."/>
            <person name="Mitsuda N."/>
            <person name="Wang M."/>
            <person name="Liu G.H."/>
            <person name="Pecoraro L."/>
            <person name="Huang H.X."/>
            <person name="Xiao X.J."/>
            <person name="Lin M."/>
            <person name="Wu X.Y."/>
            <person name="Wu W.L."/>
            <person name="Chen Y.Y."/>
            <person name="Chang S.B."/>
            <person name="Sakamoto S."/>
            <person name="Ohme-Takagi M."/>
            <person name="Yagi M."/>
            <person name="Zeng S.J."/>
            <person name="Shen C.Y."/>
            <person name="Yeh C.M."/>
            <person name="Luo Y.B."/>
            <person name="Tsai W.C."/>
            <person name="Van de Peer Y."/>
            <person name="Liu Z.J."/>
        </authorList>
    </citation>
    <scope>NUCLEOTIDE SEQUENCE [LARGE SCALE GENOMIC DNA]</scope>
    <source>
        <tissue evidence="2">The whole plant</tissue>
    </source>
</reference>
<feature type="region of interest" description="Disordered" evidence="1">
    <location>
        <begin position="217"/>
        <end position="239"/>
    </location>
</feature>
<proteinExistence type="predicted"/>
<dbReference type="Proteomes" id="UP000233837">
    <property type="component" value="Unassembled WGS sequence"/>
</dbReference>
<gene>
    <name evidence="2" type="ORF">MA16_Dca027403</name>
</gene>
<protein>
    <submittedName>
        <fullName evidence="2">Uncharacterized protein</fullName>
    </submittedName>
</protein>
<sequence length="269" mass="30943">MNLPSVQSLPSFLESLSSLQQLYIGNVPMLRELPNLPPSLKHLMIWECHPELKERYGEDGGSHRHKIAHIPTILIDKVQILAASRHILHFAENQEATFSSSLLECFSYNFLHHCQHYYYQTFLRCLLPLETLLSVTVLFRSGSSIPRITLLEGDEDLMALPSLILLLYFSCKIAVPNDYIDVVGVWRGEEAERKGSVCGDEIFSVREWMRWSKDVYGEGDGKEEEEEEGDEEDDDKVRDDRKITDKAELIIKNHNVLDNKQFFALLSSF</sequence>
<evidence type="ECO:0000256" key="1">
    <source>
        <dbReference type="SAM" id="MobiDB-lite"/>
    </source>
</evidence>
<evidence type="ECO:0000313" key="3">
    <source>
        <dbReference type="Proteomes" id="UP000233837"/>
    </source>
</evidence>
<feature type="compositionally biased region" description="Acidic residues" evidence="1">
    <location>
        <begin position="221"/>
        <end position="234"/>
    </location>
</feature>
<keyword evidence="3" id="KW-1185">Reference proteome</keyword>
<dbReference type="InterPro" id="IPR032675">
    <property type="entry name" value="LRR_dom_sf"/>
</dbReference>
<evidence type="ECO:0000313" key="2">
    <source>
        <dbReference type="EMBL" id="PKU61284.1"/>
    </source>
</evidence>
<organism evidence="2 3">
    <name type="scientific">Dendrobium catenatum</name>
    <dbReference type="NCBI Taxonomy" id="906689"/>
    <lineage>
        <taxon>Eukaryota</taxon>
        <taxon>Viridiplantae</taxon>
        <taxon>Streptophyta</taxon>
        <taxon>Embryophyta</taxon>
        <taxon>Tracheophyta</taxon>
        <taxon>Spermatophyta</taxon>
        <taxon>Magnoliopsida</taxon>
        <taxon>Liliopsida</taxon>
        <taxon>Asparagales</taxon>
        <taxon>Orchidaceae</taxon>
        <taxon>Epidendroideae</taxon>
        <taxon>Malaxideae</taxon>
        <taxon>Dendrobiinae</taxon>
        <taxon>Dendrobium</taxon>
    </lineage>
</organism>
<dbReference type="EMBL" id="KZ504747">
    <property type="protein sequence ID" value="PKU61284.1"/>
    <property type="molecule type" value="Genomic_DNA"/>
</dbReference>